<feature type="transmembrane region" description="Helical" evidence="1">
    <location>
        <begin position="28"/>
        <end position="55"/>
    </location>
</feature>
<accession>A0A916RT91</accession>
<keyword evidence="1" id="KW-0472">Membrane</keyword>
<dbReference type="RefSeq" id="WP_188758918.1">
    <property type="nucleotide sequence ID" value="NZ_BMJB01000001.1"/>
</dbReference>
<sequence length="57" mass="6162">MKILEFISNAFINTMGITKPSARGAMRAAWFIAGMLLLVLIAVTLMAALGLHLIAHH</sequence>
<reference evidence="2" key="1">
    <citation type="journal article" date="2014" name="Int. J. Syst. Evol. Microbiol.">
        <title>Complete genome sequence of Corynebacterium casei LMG S-19264T (=DSM 44701T), isolated from a smear-ripened cheese.</title>
        <authorList>
            <consortium name="US DOE Joint Genome Institute (JGI-PGF)"/>
            <person name="Walter F."/>
            <person name="Albersmeier A."/>
            <person name="Kalinowski J."/>
            <person name="Ruckert C."/>
        </authorList>
    </citation>
    <scope>NUCLEOTIDE SEQUENCE</scope>
    <source>
        <strain evidence="2">CGMCC 1.15447</strain>
    </source>
</reference>
<evidence type="ECO:0000256" key="1">
    <source>
        <dbReference type="SAM" id="Phobius"/>
    </source>
</evidence>
<keyword evidence="1" id="KW-1133">Transmembrane helix</keyword>
<keyword evidence="3" id="KW-1185">Reference proteome</keyword>
<protein>
    <submittedName>
        <fullName evidence="2">Uncharacterized protein</fullName>
    </submittedName>
</protein>
<evidence type="ECO:0000313" key="3">
    <source>
        <dbReference type="Proteomes" id="UP000648801"/>
    </source>
</evidence>
<dbReference type="AlphaFoldDB" id="A0A916RT91"/>
<reference evidence="2" key="2">
    <citation type="submission" date="2020-09" db="EMBL/GenBank/DDBJ databases">
        <authorList>
            <person name="Sun Q."/>
            <person name="Zhou Y."/>
        </authorList>
    </citation>
    <scope>NUCLEOTIDE SEQUENCE</scope>
    <source>
        <strain evidence="2">CGMCC 1.15447</strain>
    </source>
</reference>
<organism evidence="2 3">
    <name type="scientific">Edaphobacter acidisoli</name>
    <dbReference type="NCBI Taxonomy" id="2040573"/>
    <lineage>
        <taxon>Bacteria</taxon>
        <taxon>Pseudomonadati</taxon>
        <taxon>Acidobacteriota</taxon>
        <taxon>Terriglobia</taxon>
        <taxon>Terriglobales</taxon>
        <taxon>Acidobacteriaceae</taxon>
        <taxon>Edaphobacter</taxon>
    </lineage>
</organism>
<keyword evidence="1" id="KW-0812">Transmembrane</keyword>
<comment type="caution">
    <text evidence="2">The sequence shown here is derived from an EMBL/GenBank/DDBJ whole genome shotgun (WGS) entry which is preliminary data.</text>
</comment>
<name>A0A916RT91_9BACT</name>
<dbReference type="EMBL" id="BMJB01000001">
    <property type="protein sequence ID" value="GGA66215.1"/>
    <property type="molecule type" value="Genomic_DNA"/>
</dbReference>
<gene>
    <name evidence="2" type="ORF">GCM10011507_17230</name>
</gene>
<proteinExistence type="predicted"/>
<dbReference type="Proteomes" id="UP000648801">
    <property type="component" value="Unassembled WGS sequence"/>
</dbReference>
<evidence type="ECO:0000313" key="2">
    <source>
        <dbReference type="EMBL" id="GGA66215.1"/>
    </source>
</evidence>